<sequence length="353" mass="37497">MGKRLPKLPMSRFDDVVSSPTIYDVARRAGVATSTVSRAFSTPGRIGEATRARVLDAARELGYEPNPHARALTSRRTQTLAMVVSDITNPHFFELIRGAEMRAKAARYTLVLVNAEESPRIELEQVQRLSRSVDGFLLAASRQPAENLVKVAAEHPVVMVNRQVPGLASVVVEHTEGCRQMVAHLASLGHTSVVYLAGPPNSWMAASRWAAIRDAAAEYGLTAVRAGPFTPTVGHGGAAADAAIRTGATGIIAHNDLLAIGVLRRLADRSVRVPGDVSVVGFDDIFAADLCSPRLTTLGGAHANVGRAAVEILLESIGAPRDLRPVPEVALPSELVLRDSTGSPGSTPREDHS</sequence>
<dbReference type="CDD" id="cd01392">
    <property type="entry name" value="HTH_LacI"/>
    <property type="match status" value="1"/>
</dbReference>
<reference evidence="7 8" key="1">
    <citation type="submission" date="2019-06" db="EMBL/GenBank/DDBJ databases">
        <title>Sequencing the genomes of 1000 actinobacteria strains.</title>
        <authorList>
            <person name="Klenk H.-P."/>
        </authorList>
    </citation>
    <scope>NUCLEOTIDE SEQUENCE [LARGE SCALE GENOMIC DNA]</scope>
    <source>
        <strain evidence="7 8">DSM 46837</strain>
    </source>
</reference>
<gene>
    <name evidence="7" type="ORF">FHU33_1629</name>
</gene>
<dbReference type="InterPro" id="IPR010982">
    <property type="entry name" value="Lambda_DNA-bd_dom_sf"/>
</dbReference>
<dbReference type="CDD" id="cd06267">
    <property type="entry name" value="PBP1_LacI_sugar_binding-like"/>
    <property type="match status" value="1"/>
</dbReference>
<dbReference type="SMART" id="SM00354">
    <property type="entry name" value="HTH_LACI"/>
    <property type="match status" value="1"/>
</dbReference>
<dbReference type="EMBL" id="VFQE01000001">
    <property type="protein sequence ID" value="TQN42234.1"/>
    <property type="molecule type" value="Genomic_DNA"/>
</dbReference>
<protein>
    <submittedName>
        <fullName evidence="7">LacI family transcriptional regulator</fullName>
    </submittedName>
</protein>
<dbReference type="SUPFAM" id="SSF47413">
    <property type="entry name" value="lambda repressor-like DNA-binding domains"/>
    <property type="match status" value="1"/>
</dbReference>
<dbReference type="PROSITE" id="PS50932">
    <property type="entry name" value="HTH_LACI_2"/>
    <property type="match status" value="1"/>
</dbReference>
<dbReference type="Pfam" id="PF13377">
    <property type="entry name" value="Peripla_BP_3"/>
    <property type="match status" value="1"/>
</dbReference>
<feature type="domain" description="HTH lacI-type" evidence="6">
    <location>
        <begin position="20"/>
        <end position="74"/>
    </location>
</feature>
<evidence type="ECO:0000313" key="7">
    <source>
        <dbReference type="EMBL" id="TQN42234.1"/>
    </source>
</evidence>
<proteinExistence type="predicted"/>
<name>A0A543PDS0_9ACTN</name>
<dbReference type="SUPFAM" id="SSF53822">
    <property type="entry name" value="Periplasmic binding protein-like I"/>
    <property type="match status" value="1"/>
</dbReference>
<organism evidence="7 8">
    <name type="scientific">Blastococcus colisei</name>
    <dbReference type="NCBI Taxonomy" id="1564162"/>
    <lineage>
        <taxon>Bacteria</taxon>
        <taxon>Bacillati</taxon>
        <taxon>Actinomycetota</taxon>
        <taxon>Actinomycetes</taxon>
        <taxon>Geodermatophilales</taxon>
        <taxon>Geodermatophilaceae</taxon>
        <taxon>Blastococcus</taxon>
    </lineage>
</organism>
<evidence type="ECO:0000313" key="8">
    <source>
        <dbReference type="Proteomes" id="UP000319865"/>
    </source>
</evidence>
<evidence type="ECO:0000259" key="6">
    <source>
        <dbReference type="PROSITE" id="PS50932"/>
    </source>
</evidence>
<dbReference type="Gene3D" id="3.40.50.2300">
    <property type="match status" value="2"/>
</dbReference>
<keyword evidence="3" id="KW-0238">DNA-binding</keyword>
<keyword evidence="8" id="KW-1185">Reference proteome</keyword>
<dbReference type="Gene3D" id="1.10.260.40">
    <property type="entry name" value="lambda repressor-like DNA-binding domains"/>
    <property type="match status" value="1"/>
</dbReference>
<feature type="region of interest" description="Disordered" evidence="5">
    <location>
        <begin position="334"/>
        <end position="353"/>
    </location>
</feature>
<keyword evidence="2" id="KW-0805">Transcription regulation</keyword>
<evidence type="ECO:0000256" key="2">
    <source>
        <dbReference type="ARBA" id="ARBA00023015"/>
    </source>
</evidence>
<dbReference type="GO" id="GO:0000976">
    <property type="term" value="F:transcription cis-regulatory region binding"/>
    <property type="evidence" value="ECO:0007669"/>
    <property type="project" value="TreeGrafter"/>
</dbReference>
<dbReference type="InterPro" id="IPR046335">
    <property type="entry name" value="LacI/GalR-like_sensor"/>
</dbReference>
<evidence type="ECO:0000256" key="1">
    <source>
        <dbReference type="ARBA" id="ARBA00022491"/>
    </source>
</evidence>
<comment type="caution">
    <text evidence="7">The sequence shown here is derived from an EMBL/GenBank/DDBJ whole genome shotgun (WGS) entry which is preliminary data.</text>
</comment>
<keyword evidence="4" id="KW-0804">Transcription</keyword>
<dbReference type="InterPro" id="IPR028082">
    <property type="entry name" value="Peripla_BP_I"/>
</dbReference>
<dbReference type="AlphaFoldDB" id="A0A543PDS0"/>
<dbReference type="GO" id="GO:0003700">
    <property type="term" value="F:DNA-binding transcription factor activity"/>
    <property type="evidence" value="ECO:0007669"/>
    <property type="project" value="TreeGrafter"/>
</dbReference>
<evidence type="ECO:0000256" key="5">
    <source>
        <dbReference type="SAM" id="MobiDB-lite"/>
    </source>
</evidence>
<dbReference type="PANTHER" id="PTHR30146:SF148">
    <property type="entry name" value="HTH-TYPE TRANSCRIPTIONAL REPRESSOR PURR-RELATED"/>
    <property type="match status" value="1"/>
</dbReference>
<accession>A0A543PDS0</accession>
<keyword evidence="1" id="KW-0678">Repressor</keyword>
<evidence type="ECO:0000256" key="4">
    <source>
        <dbReference type="ARBA" id="ARBA00023163"/>
    </source>
</evidence>
<dbReference type="PANTHER" id="PTHR30146">
    <property type="entry name" value="LACI-RELATED TRANSCRIPTIONAL REPRESSOR"/>
    <property type="match status" value="1"/>
</dbReference>
<dbReference type="InterPro" id="IPR000843">
    <property type="entry name" value="HTH_LacI"/>
</dbReference>
<dbReference type="Pfam" id="PF00356">
    <property type="entry name" value="LacI"/>
    <property type="match status" value="1"/>
</dbReference>
<evidence type="ECO:0000256" key="3">
    <source>
        <dbReference type="ARBA" id="ARBA00023125"/>
    </source>
</evidence>
<dbReference type="Proteomes" id="UP000319865">
    <property type="component" value="Unassembled WGS sequence"/>
</dbReference>